<dbReference type="InterPro" id="IPR002213">
    <property type="entry name" value="UDP_glucos_trans"/>
</dbReference>
<comment type="similarity">
    <text evidence="1">Belongs to the UDP-glycosyltransferase family.</text>
</comment>
<proteinExistence type="inferred from homology"/>
<protein>
    <submittedName>
        <fullName evidence="3">UDP-Glycosyltransferase/glycogen phosphorylase</fullName>
    </submittedName>
</protein>
<evidence type="ECO:0000313" key="4">
    <source>
        <dbReference type="Proteomes" id="UP000054317"/>
    </source>
</evidence>
<dbReference type="AlphaFoldDB" id="R7S8D2"/>
<keyword evidence="2 3" id="KW-0808">Transferase</keyword>
<dbReference type="KEGG" id="tvs:TRAVEDRAFT_75423"/>
<dbReference type="RefSeq" id="XP_008045045.1">
    <property type="nucleotide sequence ID" value="XM_008046854.1"/>
</dbReference>
<dbReference type="OMA" id="WILENTD"/>
<dbReference type="SUPFAM" id="SSF53756">
    <property type="entry name" value="UDP-Glycosyltransferase/glycogen phosphorylase"/>
    <property type="match status" value="1"/>
</dbReference>
<dbReference type="PANTHER" id="PTHR48047:SF215">
    <property type="entry name" value="GLYCOSYLTRANSFERASE"/>
    <property type="match status" value="1"/>
</dbReference>
<dbReference type="EMBL" id="JH711797">
    <property type="protein sequence ID" value="EIW51922.1"/>
    <property type="molecule type" value="Genomic_DNA"/>
</dbReference>
<dbReference type="OrthoDB" id="5835829at2759"/>
<dbReference type="CDD" id="cd03784">
    <property type="entry name" value="GT1_Gtf-like"/>
    <property type="match status" value="1"/>
</dbReference>
<keyword evidence="4" id="KW-1185">Reference proteome</keyword>
<dbReference type="GeneID" id="19420183"/>
<organism evidence="3 4">
    <name type="scientific">Trametes versicolor (strain FP-101664)</name>
    <name type="common">White-rot fungus</name>
    <name type="synonym">Coriolus versicolor</name>
    <dbReference type="NCBI Taxonomy" id="717944"/>
    <lineage>
        <taxon>Eukaryota</taxon>
        <taxon>Fungi</taxon>
        <taxon>Dikarya</taxon>
        <taxon>Basidiomycota</taxon>
        <taxon>Agaricomycotina</taxon>
        <taxon>Agaricomycetes</taxon>
        <taxon>Polyporales</taxon>
        <taxon>Polyporaceae</taxon>
        <taxon>Trametes</taxon>
    </lineage>
</organism>
<accession>R7S8D2</accession>
<name>R7S8D2_TRAVS</name>
<evidence type="ECO:0000256" key="1">
    <source>
        <dbReference type="ARBA" id="ARBA00009995"/>
    </source>
</evidence>
<dbReference type="Pfam" id="PF00201">
    <property type="entry name" value="UDPGT"/>
    <property type="match status" value="1"/>
</dbReference>
<dbReference type="Proteomes" id="UP000054317">
    <property type="component" value="Unassembled WGS sequence"/>
</dbReference>
<reference evidence="4" key="1">
    <citation type="journal article" date="2012" name="Science">
        <title>The Paleozoic origin of enzymatic lignin decomposition reconstructed from 31 fungal genomes.</title>
        <authorList>
            <person name="Floudas D."/>
            <person name="Binder M."/>
            <person name="Riley R."/>
            <person name="Barry K."/>
            <person name="Blanchette R.A."/>
            <person name="Henrissat B."/>
            <person name="Martinez A.T."/>
            <person name="Otillar R."/>
            <person name="Spatafora J.W."/>
            <person name="Yadav J.S."/>
            <person name="Aerts A."/>
            <person name="Benoit I."/>
            <person name="Boyd A."/>
            <person name="Carlson A."/>
            <person name="Copeland A."/>
            <person name="Coutinho P.M."/>
            <person name="de Vries R.P."/>
            <person name="Ferreira P."/>
            <person name="Findley K."/>
            <person name="Foster B."/>
            <person name="Gaskell J."/>
            <person name="Glotzer D."/>
            <person name="Gorecki P."/>
            <person name="Heitman J."/>
            <person name="Hesse C."/>
            <person name="Hori C."/>
            <person name="Igarashi K."/>
            <person name="Jurgens J.A."/>
            <person name="Kallen N."/>
            <person name="Kersten P."/>
            <person name="Kohler A."/>
            <person name="Kuees U."/>
            <person name="Kumar T.K.A."/>
            <person name="Kuo A."/>
            <person name="LaButti K."/>
            <person name="Larrondo L.F."/>
            <person name="Lindquist E."/>
            <person name="Ling A."/>
            <person name="Lombard V."/>
            <person name="Lucas S."/>
            <person name="Lundell T."/>
            <person name="Martin R."/>
            <person name="McLaughlin D.J."/>
            <person name="Morgenstern I."/>
            <person name="Morin E."/>
            <person name="Murat C."/>
            <person name="Nagy L.G."/>
            <person name="Nolan M."/>
            <person name="Ohm R.A."/>
            <person name="Patyshakuliyeva A."/>
            <person name="Rokas A."/>
            <person name="Ruiz-Duenas F.J."/>
            <person name="Sabat G."/>
            <person name="Salamov A."/>
            <person name="Samejima M."/>
            <person name="Schmutz J."/>
            <person name="Slot J.C."/>
            <person name="St John F."/>
            <person name="Stenlid J."/>
            <person name="Sun H."/>
            <person name="Sun S."/>
            <person name="Syed K."/>
            <person name="Tsang A."/>
            <person name="Wiebenga A."/>
            <person name="Young D."/>
            <person name="Pisabarro A."/>
            <person name="Eastwood D.C."/>
            <person name="Martin F."/>
            <person name="Cullen D."/>
            <person name="Grigoriev I.V."/>
            <person name="Hibbett D.S."/>
        </authorList>
    </citation>
    <scope>NUCLEOTIDE SEQUENCE [LARGE SCALE GENOMIC DNA]</scope>
    <source>
        <strain evidence="4">FP-101664</strain>
    </source>
</reference>
<evidence type="ECO:0000313" key="3">
    <source>
        <dbReference type="EMBL" id="EIW51922.1"/>
    </source>
</evidence>
<gene>
    <name evidence="3" type="ORF">TRAVEDRAFT_75423</name>
</gene>
<evidence type="ECO:0000256" key="2">
    <source>
        <dbReference type="ARBA" id="ARBA00022679"/>
    </source>
</evidence>
<sequence length="512" mass="56850">MNVLGPKHIILFPVHVWGHTRPMSTLAARLVQLGSITVTFFVAAKLFERVKAEIARDVETDVQHARLANIRFVVIEQGDNPFDPEVLEQSFMSVWSALLDGRAITYTSMNGTEFQWELSTSPPDVIVIDIFGAGLFRTFYEQRRSWTLPRPLKIYSWLPVTTSCALVLWQQNMIPIAEAMVARESMTFDDAAHDLMWTPKGKVITTPCLPPLYDYELHPQAMPLPPKYSGSLFVQTGWILENTDGAITFDAADYHPTATTAMRDWFGQTSRPFCYAGPLVPPSAGQGCSSPDTTSEPATKFLDDMLARGGKNSVVYVSFGSMLWPSDPAKLDAVLDVLMSRRIPIVMSQPPASTRLLDDTRRKLAEYESAFCADWIPQQAVLNHPAVGWCLTHGGHNSVLECVLAGVPMIVWPIVMDQPPNAVHLVDNLDVAYELVEVRHGSGLSTIYRTGKTPNGSINAVKAEIGDVLDRAFGKDGEEKRARLKARKTTLEGAWKEDGAARRDVLQLLERI</sequence>
<dbReference type="Gene3D" id="3.40.50.2000">
    <property type="entry name" value="Glycogen Phosphorylase B"/>
    <property type="match status" value="2"/>
</dbReference>
<dbReference type="GO" id="GO:0035251">
    <property type="term" value="F:UDP-glucosyltransferase activity"/>
    <property type="evidence" value="ECO:0007669"/>
    <property type="project" value="TreeGrafter"/>
</dbReference>
<dbReference type="PANTHER" id="PTHR48047">
    <property type="entry name" value="GLYCOSYLTRANSFERASE"/>
    <property type="match status" value="1"/>
</dbReference>